<keyword evidence="3" id="KW-0813">Transport</keyword>
<evidence type="ECO:0000256" key="7">
    <source>
        <dbReference type="ARBA" id="ARBA00023237"/>
    </source>
</evidence>
<evidence type="ECO:0000256" key="1">
    <source>
        <dbReference type="ARBA" id="ARBA00004442"/>
    </source>
</evidence>
<keyword evidence="8" id="KW-0175">Coiled coil</keyword>
<keyword evidence="4" id="KW-1134">Transmembrane beta strand</keyword>
<keyword evidence="7" id="KW-0998">Cell outer membrane</keyword>
<dbReference type="InterPro" id="IPR003423">
    <property type="entry name" value="OMP_efflux"/>
</dbReference>
<sequence length="464" mass="51189">MYGRAFAMILMTAVLCLGGMTNAPAAPTSNAAVTSAPVRESAVTVRETVAETIAHHRGLKVIQENLDVTRYELRRAKAGWGPSVDATGRYGASRLSDDTTRSYGSDKGMYAASGVGITLTQPLWDGFATRSRVRTGEATVESMEYRVFDNATSFGLDGLIAHVDYLRRREILRLAQENVARHKEILASQRERLNLGASTTADLTQTEGRLSRAMSTLTDAEASLREAEASYIRLTGKPVPPSLAEVYVPEGMFADPDAVMKAAEEGNPKLKAYLADIRAARGEKELAQSAYHPKINLEVGPNYSDRGGRGSNWTSSFDVMATMRWNLFNSGADKAETEAAESRIRQARQTAYNFFDDLNLEIADTWTRYMAAIEQRKYYQEAVVYNTQTRDAYLAQFNLGQRSLLDVLDAESELFNSATQEATARGNEIVGAYRLYALAGQFLPVLNIDDKSLYVSQRESEPSK</sequence>
<dbReference type="InterPro" id="IPR010130">
    <property type="entry name" value="T1SS_OMP_TolC"/>
</dbReference>
<name>E5Y1F2_BILW3</name>
<dbReference type="PANTHER" id="PTHR30026:SF22">
    <property type="entry name" value="OUTER MEMBRANE EFFLUX PROTEIN"/>
    <property type="match status" value="1"/>
</dbReference>
<reference evidence="10 11" key="2">
    <citation type="submission" date="2013-04" db="EMBL/GenBank/DDBJ databases">
        <title>The Genome Sequence of Bilophila wadsworthia 3_1_6.</title>
        <authorList>
            <consortium name="The Broad Institute Genomics Platform"/>
            <person name="Earl A."/>
            <person name="Ward D."/>
            <person name="Feldgarden M."/>
            <person name="Gevers D."/>
            <person name="Sibley C."/>
            <person name="Strauss J."/>
            <person name="Allen-Vercoe E."/>
            <person name="Walker B."/>
            <person name="Young S."/>
            <person name="Zeng Q."/>
            <person name="Gargeya S."/>
            <person name="Fitzgerald M."/>
            <person name="Haas B."/>
            <person name="Abouelleil A."/>
            <person name="Allen A.W."/>
            <person name="Alvarado L."/>
            <person name="Arachchi H.M."/>
            <person name="Berlin A.M."/>
            <person name="Chapman S.B."/>
            <person name="Gainer-Dewar J."/>
            <person name="Goldberg J."/>
            <person name="Griggs A."/>
            <person name="Gujja S."/>
            <person name="Hansen M."/>
            <person name="Howarth C."/>
            <person name="Imamovic A."/>
            <person name="Ireland A."/>
            <person name="Larimer J."/>
            <person name="McCowan C."/>
            <person name="Murphy C."/>
            <person name="Pearson M."/>
            <person name="Poon T.W."/>
            <person name="Priest M."/>
            <person name="Roberts A."/>
            <person name="Saif S."/>
            <person name="Shea T."/>
            <person name="Sisk P."/>
            <person name="Sykes S."/>
            <person name="Wortman J."/>
            <person name="Nusbaum C."/>
            <person name="Birren B."/>
        </authorList>
    </citation>
    <scope>NUCLEOTIDE SEQUENCE [LARGE SCALE GENOMIC DNA]</scope>
    <source>
        <strain evidence="10 11">3_1_6</strain>
    </source>
</reference>
<keyword evidence="11" id="KW-1185">Reference proteome</keyword>
<dbReference type="STRING" id="563192.HMPREF0179_00011"/>
<dbReference type="PANTHER" id="PTHR30026">
    <property type="entry name" value="OUTER MEMBRANE PROTEIN TOLC"/>
    <property type="match status" value="1"/>
</dbReference>
<accession>E5Y1F2</accession>
<dbReference type="RefSeq" id="WP_016360965.1">
    <property type="nucleotide sequence ID" value="NZ_KE150239.1"/>
</dbReference>
<dbReference type="NCBIfam" id="TIGR01844">
    <property type="entry name" value="type_I_sec_TolC"/>
    <property type="match status" value="1"/>
</dbReference>
<comment type="similarity">
    <text evidence="2">Belongs to the outer membrane factor (OMF) (TC 1.B.17) family.</text>
</comment>
<dbReference type="Gene3D" id="1.20.1600.10">
    <property type="entry name" value="Outer membrane efflux proteins (OEP)"/>
    <property type="match status" value="1"/>
</dbReference>
<dbReference type="GO" id="GO:0009279">
    <property type="term" value="C:cell outer membrane"/>
    <property type="evidence" value="ECO:0007669"/>
    <property type="project" value="UniProtKB-SubCell"/>
</dbReference>
<dbReference type="HOGENOM" id="CLU_012817_0_0_7"/>
<comment type="subcellular location">
    <subcellularLocation>
        <location evidence="1">Cell outer membrane</location>
    </subcellularLocation>
</comment>
<evidence type="ECO:0000256" key="9">
    <source>
        <dbReference type="SAM" id="SignalP"/>
    </source>
</evidence>
<evidence type="ECO:0000256" key="6">
    <source>
        <dbReference type="ARBA" id="ARBA00023136"/>
    </source>
</evidence>
<gene>
    <name evidence="10" type="ORF">HMPREF0179_00011</name>
</gene>
<evidence type="ECO:0000313" key="10">
    <source>
        <dbReference type="EMBL" id="EFV46170.2"/>
    </source>
</evidence>
<dbReference type="GO" id="GO:1990281">
    <property type="term" value="C:efflux pump complex"/>
    <property type="evidence" value="ECO:0007669"/>
    <property type="project" value="TreeGrafter"/>
</dbReference>
<dbReference type="OrthoDB" id="9814637at2"/>
<dbReference type="Pfam" id="PF02321">
    <property type="entry name" value="OEP"/>
    <property type="match status" value="2"/>
</dbReference>
<evidence type="ECO:0000256" key="8">
    <source>
        <dbReference type="SAM" id="Coils"/>
    </source>
</evidence>
<dbReference type="AlphaFoldDB" id="E5Y1F2"/>
<protein>
    <submittedName>
        <fullName evidence="10">TolC family type I secretion outer membrane protein</fullName>
    </submittedName>
</protein>
<dbReference type="eggNOG" id="COG1538">
    <property type="taxonomic scope" value="Bacteria"/>
</dbReference>
<proteinExistence type="inferred from homology"/>
<keyword evidence="6" id="KW-0472">Membrane</keyword>
<feature type="coiled-coil region" evidence="8">
    <location>
        <begin position="172"/>
        <end position="237"/>
    </location>
</feature>
<evidence type="ECO:0000256" key="4">
    <source>
        <dbReference type="ARBA" id="ARBA00022452"/>
    </source>
</evidence>
<feature type="chain" id="PRO_5003200762" evidence="9">
    <location>
        <begin position="26"/>
        <end position="464"/>
    </location>
</feature>
<keyword evidence="5" id="KW-0812">Transmembrane</keyword>
<comment type="caution">
    <text evidence="10">The sequence shown here is derived from an EMBL/GenBank/DDBJ whole genome shotgun (WGS) entry which is preliminary data.</text>
</comment>
<evidence type="ECO:0000313" key="11">
    <source>
        <dbReference type="Proteomes" id="UP000006034"/>
    </source>
</evidence>
<dbReference type="GeneID" id="78087184"/>
<reference evidence="10 11" key="1">
    <citation type="submission" date="2010-10" db="EMBL/GenBank/DDBJ databases">
        <authorList>
            <consortium name="The Broad Institute Genome Sequencing Platform"/>
            <person name="Ward D."/>
            <person name="Earl A."/>
            <person name="Feldgarden M."/>
            <person name="Young S.K."/>
            <person name="Gargeya S."/>
            <person name="Zeng Q."/>
            <person name="Alvarado L."/>
            <person name="Berlin A."/>
            <person name="Bochicchio J."/>
            <person name="Chapman S.B."/>
            <person name="Chen Z."/>
            <person name="Freedman E."/>
            <person name="Gellesch M."/>
            <person name="Goldberg J."/>
            <person name="Griggs A."/>
            <person name="Gujja S."/>
            <person name="Heilman E."/>
            <person name="Heiman D."/>
            <person name="Howarth C."/>
            <person name="Mehta T."/>
            <person name="Neiman D."/>
            <person name="Pearson M."/>
            <person name="Roberts A."/>
            <person name="Saif S."/>
            <person name="Shea T."/>
            <person name="Shenoy N."/>
            <person name="Sisk P."/>
            <person name="Stolte C."/>
            <person name="Sykes S."/>
            <person name="White J."/>
            <person name="Yandava C."/>
            <person name="Allen-Vercoe E."/>
            <person name="Sibley C."/>
            <person name="Ambrose C.E."/>
            <person name="Strauss J."/>
            <person name="Daigneault M."/>
            <person name="Haas B."/>
            <person name="Nusbaum C."/>
            <person name="Birren B."/>
        </authorList>
    </citation>
    <scope>NUCLEOTIDE SEQUENCE [LARGE SCALE GENOMIC DNA]</scope>
    <source>
        <strain evidence="10 11">3_1_6</strain>
    </source>
</reference>
<keyword evidence="9" id="KW-0732">Signal</keyword>
<evidence type="ECO:0000256" key="3">
    <source>
        <dbReference type="ARBA" id="ARBA00022448"/>
    </source>
</evidence>
<dbReference type="SUPFAM" id="SSF56954">
    <property type="entry name" value="Outer membrane efflux proteins (OEP)"/>
    <property type="match status" value="1"/>
</dbReference>
<evidence type="ECO:0000256" key="2">
    <source>
        <dbReference type="ARBA" id="ARBA00007613"/>
    </source>
</evidence>
<feature type="signal peptide" evidence="9">
    <location>
        <begin position="1"/>
        <end position="25"/>
    </location>
</feature>
<dbReference type="EMBL" id="ADCP02000002">
    <property type="protein sequence ID" value="EFV46170.2"/>
    <property type="molecule type" value="Genomic_DNA"/>
</dbReference>
<dbReference type="GO" id="GO:0015288">
    <property type="term" value="F:porin activity"/>
    <property type="evidence" value="ECO:0007669"/>
    <property type="project" value="TreeGrafter"/>
</dbReference>
<dbReference type="InterPro" id="IPR051906">
    <property type="entry name" value="TolC-like"/>
</dbReference>
<evidence type="ECO:0000256" key="5">
    <source>
        <dbReference type="ARBA" id="ARBA00022692"/>
    </source>
</evidence>
<organism evidence="10 11">
    <name type="scientific">Bilophila wadsworthia (strain 3_1_6)</name>
    <dbReference type="NCBI Taxonomy" id="563192"/>
    <lineage>
        <taxon>Bacteria</taxon>
        <taxon>Pseudomonadati</taxon>
        <taxon>Thermodesulfobacteriota</taxon>
        <taxon>Desulfovibrionia</taxon>
        <taxon>Desulfovibrionales</taxon>
        <taxon>Desulfovibrionaceae</taxon>
        <taxon>Bilophila</taxon>
    </lineage>
</organism>
<dbReference type="Proteomes" id="UP000006034">
    <property type="component" value="Unassembled WGS sequence"/>
</dbReference>
<dbReference type="GO" id="GO:0015562">
    <property type="term" value="F:efflux transmembrane transporter activity"/>
    <property type="evidence" value="ECO:0007669"/>
    <property type="project" value="InterPro"/>
</dbReference>